<feature type="chain" id="PRO_5047107226" description="Lipoprotein" evidence="1">
    <location>
        <begin position="24"/>
        <end position="142"/>
    </location>
</feature>
<name>A0ABW0BE81_9ACTN</name>
<keyword evidence="1" id="KW-0732">Signal</keyword>
<dbReference type="EMBL" id="JBHSKD010000003">
    <property type="protein sequence ID" value="MFC5175551.1"/>
    <property type="molecule type" value="Genomic_DNA"/>
</dbReference>
<evidence type="ECO:0008006" key="4">
    <source>
        <dbReference type="Google" id="ProtNLM"/>
    </source>
</evidence>
<evidence type="ECO:0000256" key="1">
    <source>
        <dbReference type="SAM" id="SignalP"/>
    </source>
</evidence>
<gene>
    <name evidence="2" type="ORF">ACFPGP_02625</name>
</gene>
<dbReference type="RefSeq" id="WP_378586500.1">
    <property type="nucleotide sequence ID" value="NZ_JBHSKD010000003.1"/>
</dbReference>
<accession>A0ABW0BE81</accession>
<feature type="signal peptide" evidence="1">
    <location>
        <begin position="1"/>
        <end position="23"/>
    </location>
</feature>
<evidence type="ECO:0000313" key="3">
    <source>
        <dbReference type="Proteomes" id="UP001596087"/>
    </source>
</evidence>
<reference evidence="3" key="1">
    <citation type="journal article" date="2019" name="Int. J. Syst. Evol. Microbiol.">
        <title>The Global Catalogue of Microorganisms (GCM) 10K type strain sequencing project: providing services to taxonomists for standard genome sequencing and annotation.</title>
        <authorList>
            <consortium name="The Broad Institute Genomics Platform"/>
            <consortium name="The Broad Institute Genome Sequencing Center for Infectious Disease"/>
            <person name="Wu L."/>
            <person name="Ma J."/>
        </authorList>
    </citation>
    <scope>NUCLEOTIDE SEQUENCE [LARGE SCALE GENOMIC DNA]</scope>
    <source>
        <strain evidence="3">DFY41</strain>
    </source>
</reference>
<comment type="caution">
    <text evidence="2">The sequence shown here is derived from an EMBL/GenBank/DDBJ whole genome shotgun (WGS) entry which is preliminary data.</text>
</comment>
<proteinExistence type="predicted"/>
<evidence type="ECO:0000313" key="2">
    <source>
        <dbReference type="EMBL" id="MFC5175551.1"/>
    </source>
</evidence>
<protein>
    <recommendedName>
        <fullName evidence="4">Lipoprotein</fullName>
    </recommendedName>
</protein>
<keyword evidence="3" id="KW-1185">Reference proteome</keyword>
<dbReference type="Proteomes" id="UP001596087">
    <property type="component" value="Unassembled WGS sequence"/>
</dbReference>
<sequence>MKQALLTLAVLAVISVTSVACNAGRPPTDASPDTFCAQVHDFYSGVDRLGGGASNHEVAGLVKQLARRLADVGTPGDIPTDARQGFELTLDAIHDLPDDASTAEVEAIDADLSLDERRDTQAFDTYLALTCGTSTDAVGGPV</sequence>
<dbReference type="PROSITE" id="PS51257">
    <property type="entry name" value="PROKAR_LIPOPROTEIN"/>
    <property type="match status" value="1"/>
</dbReference>
<organism evidence="2 3">
    <name type="scientific">Nocardioides taihuensis</name>
    <dbReference type="NCBI Taxonomy" id="1835606"/>
    <lineage>
        <taxon>Bacteria</taxon>
        <taxon>Bacillati</taxon>
        <taxon>Actinomycetota</taxon>
        <taxon>Actinomycetes</taxon>
        <taxon>Propionibacteriales</taxon>
        <taxon>Nocardioidaceae</taxon>
        <taxon>Nocardioides</taxon>
    </lineage>
</organism>